<accession>A0AAD8KZE5</accession>
<feature type="compositionally biased region" description="Basic and acidic residues" evidence="1">
    <location>
        <begin position="53"/>
        <end position="65"/>
    </location>
</feature>
<dbReference type="AlphaFoldDB" id="A0AAD8KZE5"/>
<gene>
    <name evidence="2" type="ORF">QVD17_08792</name>
</gene>
<feature type="region of interest" description="Disordered" evidence="1">
    <location>
        <begin position="53"/>
        <end position="117"/>
    </location>
</feature>
<comment type="caution">
    <text evidence="2">The sequence shown here is derived from an EMBL/GenBank/DDBJ whole genome shotgun (WGS) entry which is preliminary data.</text>
</comment>
<evidence type="ECO:0000313" key="3">
    <source>
        <dbReference type="Proteomes" id="UP001229421"/>
    </source>
</evidence>
<protein>
    <submittedName>
        <fullName evidence="2">Uncharacterized protein</fullName>
    </submittedName>
</protein>
<dbReference type="EMBL" id="JAUHHV010000002">
    <property type="protein sequence ID" value="KAK1431962.1"/>
    <property type="molecule type" value="Genomic_DNA"/>
</dbReference>
<keyword evidence="3" id="KW-1185">Reference proteome</keyword>
<reference evidence="2" key="1">
    <citation type="journal article" date="2023" name="bioRxiv">
        <title>Improved chromosome-level genome assembly for marigold (Tagetes erecta).</title>
        <authorList>
            <person name="Jiang F."/>
            <person name="Yuan L."/>
            <person name="Wang S."/>
            <person name="Wang H."/>
            <person name="Xu D."/>
            <person name="Wang A."/>
            <person name="Fan W."/>
        </authorList>
    </citation>
    <scope>NUCLEOTIDE SEQUENCE</scope>
    <source>
        <strain evidence="2">WSJ</strain>
        <tissue evidence="2">Leaf</tissue>
    </source>
</reference>
<proteinExistence type="predicted"/>
<organism evidence="2 3">
    <name type="scientific">Tagetes erecta</name>
    <name type="common">African marigold</name>
    <dbReference type="NCBI Taxonomy" id="13708"/>
    <lineage>
        <taxon>Eukaryota</taxon>
        <taxon>Viridiplantae</taxon>
        <taxon>Streptophyta</taxon>
        <taxon>Embryophyta</taxon>
        <taxon>Tracheophyta</taxon>
        <taxon>Spermatophyta</taxon>
        <taxon>Magnoliopsida</taxon>
        <taxon>eudicotyledons</taxon>
        <taxon>Gunneridae</taxon>
        <taxon>Pentapetalae</taxon>
        <taxon>asterids</taxon>
        <taxon>campanulids</taxon>
        <taxon>Asterales</taxon>
        <taxon>Asteraceae</taxon>
        <taxon>Asteroideae</taxon>
        <taxon>Heliantheae alliance</taxon>
        <taxon>Tageteae</taxon>
        <taxon>Tagetes</taxon>
    </lineage>
</organism>
<sequence length="117" mass="13062">MDRNQQISEIPTFEPVLIAKEEIKSDSRNHQAINQDPLEAGVLIEDWTSSDDELKTKESHGDSKIKMSSATVKSEILPKPESRQIRISVPAAKQASHRSKAQKKKPSPLSILSQEDC</sequence>
<feature type="compositionally biased region" description="Basic residues" evidence="1">
    <location>
        <begin position="95"/>
        <end position="106"/>
    </location>
</feature>
<evidence type="ECO:0000313" key="2">
    <source>
        <dbReference type="EMBL" id="KAK1431962.1"/>
    </source>
</evidence>
<dbReference type="Proteomes" id="UP001229421">
    <property type="component" value="Unassembled WGS sequence"/>
</dbReference>
<name>A0AAD8KZE5_TARER</name>
<evidence type="ECO:0000256" key="1">
    <source>
        <dbReference type="SAM" id="MobiDB-lite"/>
    </source>
</evidence>